<reference evidence="1 2" key="1">
    <citation type="submission" date="2018-04" db="EMBL/GenBank/DDBJ databases">
        <title>Polynucleobacter sp. LimPoW16 genome.</title>
        <authorList>
            <person name="Hahn M.W."/>
        </authorList>
    </citation>
    <scope>NUCLEOTIDE SEQUENCE [LARGE SCALE GENOMIC DNA]</scope>
    <source>
        <strain evidence="1 2">LimPoW16</strain>
    </source>
</reference>
<dbReference type="RefSeq" id="WP_173941872.1">
    <property type="nucleotide sequence ID" value="NZ_CBCSCD010000002.1"/>
</dbReference>
<dbReference type="Proteomes" id="UP000500806">
    <property type="component" value="Chromosome"/>
</dbReference>
<protein>
    <submittedName>
        <fullName evidence="1">Uncharacterized protein</fullName>
    </submittedName>
</protein>
<proteinExistence type="predicted"/>
<dbReference type="EMBL" id="CP028941">
    <property type="protein sequence ID" value="QKM61717.1"/>
    <property type="molecule type" value="Genomic_DNA"/>
</dbReference>
<keyword evidence="2" id="KW-1185">Reference proteome</keyword>
<organism evidence="1 2">
    <name type="scientific">Polynucleobacter antarcticus</name>
    <dbReference type="NCBI Taxonomy" id="1743162"/>
    <lineage>
        <taxon>Bacteria</taxon>
        <taxon>Pseudomonadati</taxon>
        <taxon>Pseudomonadota</taxon>
        <taxon>Betaproteobacteria</taxon>
        <taxon>Burkholderiales</taxon>
        <taxon>Burkholderiaceae</taxon>
        <taxon>Polynucleobacter</taxon>
    </lineage>
</organism>
<sequence length="108" mass="12364">MDDRTYAQLKRTKRDTARTDVWIAQQKITPEQFGDVDTATALLQAQKIARTTLKAHAGLLCSYNIAALNAFLQKMAFGKSRSKLREQHARAVFRICAQVNRKLYKHSR</sequence>
<accession>A0A6M9PS66</accession>
<dbReference type="KEGG" id="pani:DCO16_00635"/>
<name>A0A6M9PS66_9BURK</name>
<gene>
    <name evidence="1" type="ORF">DCO16_00635</name>
</gene>
<evidence type="ECO:0000313" key="2">
    <source>
        <dbReference type="Proteomes" id="UP000500806"/>
    </source>
</evidence>
<evidence type="ECO:0000313" key="1">
    <source>
        <dbReference type="EMBL" id="QKM61717.1"/>
    </source>
</evidence>
<dbReference type="AlphaFoldDB" id="A0A6M9PS66"/>